<accession>A0A7C5LTF3</accession>
<dbReference type="PROSITE" id="PS51257">
    <property type="entry name" value="PROKAR_LIPOPROTEIN"/>
    <property type="match status" value="1"/>
</dbReference>
<dbReference type="EMBL" id="DRMJ01000098">
    <property type="protein sequence ID" value="HHL42369.1"/>
    <property type="molecule type" value="Genomic_DNA"/>
</dbReference>
<evidence type="ECO:0000313" key="2">
    <source>
        <dbReference type="EMBL" id="HHL42369.1"/>
    </source>
</evidence>
<protein>
    <recommendedName>
        <fullName evidence="3">Lipoprotein</fullName>
    </recommendedName>
</protein>
<comment type="caution">
    <text evidence="2">The sequence shown here is derived from an EMBL/GenBank/DDBJ whole genome shotgun (WGS) entry which is preliminary data.</text>
</comment>
<name>A0A7C5LTF3_9PROT</name>
<feature type="chain" id="PRO_5028331537" description="Lipoprotein" evidence="1">
    <location>
        <begin position="23"/>
        <end position="139"/>
    </location>
</feature>
<dbReference type="AlphaFoldDB" id="A0A7C5LTF3"/>
<reference evidence="2" key="1">
    <citation type="journal article" date="2020" name="mSystems">
        <title>Genome- and Community-Level Interaction Insights into Carbon Utilization and Element Cycling Functions of Hydrothermarchaeota in Hydrothermal Sediment.</title>
        <authorList>
            <person name="Zhou Z."/>
            <person name="Liu Y."/>
            <person name="Xu W."/>
            <person name="Pan J."/>
            <person name="Luo Z.H."/>
            <person name="Li M."/>
        </authorList>
    </citation>
    <scope>NUCLEOTIDE SEQUENCE [LARGE SCALE GENOMIC DNA]</scope>
    <source>
        <strain evidence="2">HyVt-485</strain>
    </source>
</reference>
<gene>
    <name evidence="2" type="ORF">ENJ42_02020</name>
</gene>
<sequence length="139" mass="16467">MKILSITISGFLLLSGCSTASASPAQPIRYAQAPGAGHWVLNPNKCPDLREDRRQRRAMRKDEAYDRSLYDVVEDWFEREEQRRDEAVTRCPARAWEWHGPRYRPHIHPARPVAVNIYYHPTRHVYYHKNGRRRVVIRF</sequence>
<keyword evidence="1" id="KW-0732">Signal</keyword>
<feature type="signal peptide" evidence="1">
    <location>
        <begin position="1"/>
        <end position="22"/>
    </location>
</feature>
<organism evidence="2">
    <name type="scientific">Hellea balneolensis</name>
    <dbReference type="NCBI Taxonomy" id="287478"/>
    <lineage>
        <taxon>Bacteria</taxon>
        <taxon>Pseudomonadati</taxon>
        <taxon>Pseudomonadota</taxon>
        <taxon>Alphaproteobacteria</taxon>
        <taxon>Maricaulales</taxon>
        <taxon>Robiginitomaculaceae</taxon>
        <taxon>Hellea</taxon>
    </lineage>
</organism>
<evidence type="ECO:0000256" key="1">
    <source>
        <dbReference type="SAM" id="SignalP"/>
    </source>
</evidence>
<evidence type="ECO:0008006" key="3">
    <source>
        <dbReference type="Google" id="ProtNLM"/>
    </source>
</evidence>
<dbReference type="Proteomes" id="UP000885830">
    <property type="component" value="Unassembled WGS sequence"/>
</dbReference>
<proteinExistence type="predicted"/>